<dbReference type="GO" id="GO:0000402">
    <property type="term" value="F:crossed form four-way junction DNA binding"/>
    <property type="evidence" value="ECO:0007669"/>
    <property type="project" value="TreeGrafter"/>
</dbReference>
<evidence type="ECO:0000313" key="3">
    <source>
        <dbReference type="Proteomes" id="UP000190274"/>
    </source>
</evidence>
<dbReference type="AlphaFoldDB" id="A0A1G4K6M2"/>
<dbReference type="InterPro" id="IPR039197">
    <property type="entry name" value="Mrs1/Cce1"/>
</dbReference>
<dbReference type="STRING" id="1266660.A0A1G4K6M2"/>
<dbReference type="EMBL" id="LT598461">
    <property type="protein sequence ID" value="SCU99480.1"/>
    <property type="molecule type" value="Genomic_DNA"/>
</dbReference>
<dbReference type="GO" id="GO:0005739">
    <property type="term" value="C:mitochondrion"/>
    <property type="evidence" value="ECO:0007669"/>
    <property type="project" value="TreeGrafter"/>
</dbReference>
<reference evidence="2 3" key="1">
    <citation type="submission" date="2016-03" db="EMBL/GenBank/DDBJ databases">
        <authorList>
            <person name="Devillers H."/>
        </authorList>
    </citation>
    <scope>NUCLEOTIDE SEQUENCE [LARGE SCALE GENOMIC DNA]</scope>
    <source>
        <strain evidence="2">CBS 10888</strain>
    </source>
</reference>
<gene>
    <name evidence="2" type="ORF">LADA_0H20032G</name>
</gene>
<dbReference type="Proteomes" id="UP000190274">
    <property type="component" value="Chromosome H"/>
</dbReference>
<dbReference type="InterPro" id="IPR015242">
    <property type="entry name" value="Ydc2_cat"/>
</dbReference>
<dbReference type="CDD" id="cd16963">
    <property type="entry name" value="CCE1"/>
    <property type="match status" value="1"/>
</dbReference>
<dbReference type="SUPFAM" id="SSF53098">
    <property type="entry name" value="Ribonuclease H-like"/>
    <property type="match status" value="1"/>
</dbReference>
<dbReference type="GO" id="GO:0004520">
    <property type="term" value="F:DNA endonuclease activity"/>
    <property type="evidence" value="ECO:0007669"/>
    <property type="project" value="TreeGrafter"/>
</dbReference>
<name>A0A1G4K6M2_9SACH</name>
<dbReference type="PANTHER" id="PTHR28072:SF1">
    <property type="entry name" value="CRUCIFORM CUTTING ENDONUCLEASE 1, MITOCHONDRIAL-RELATED"/>
    <property type="match status" value="1"/>
</dbReference>
<organism evidence="2 3">
    <name type="scientific">Lachancea dasiensis</name>
    <dbReference type="NCBI Taxonomy" id="1072105"/>
    <lineage>
        <taxon>Eukaryota</taxon>
        <taxon>Fungi</taxon>
        <taxon>Dikarya</taxon>
        <taxon>Ascomycota</taxon>
        <taxon>Saccharomycotina</taxon>
        <taxon>Saccharomycetes</taxon>
        <taxon>Saccharomycetales</taxon>
        <taxon>Saccharomycetaceae</taxon>
        <taxon>Lachancea</taxon>
    </lineage>
</organism>
<dbReference type="GO" id="GO:0070336">
    <property type="term" value="F:flap-structured DNA binding"/>
    <property type="evidence" value="ECO:0007669"/>
    <property type="project" value="TreeGrafter"/>
</dbReference>
<dbReference type="InterPro" id="IPR012337">
    <property type="entry name" value="RNaseH-like_sf"/>
</dbReference>
<feature type="domain" description="Mitochondrial resolvase Ydc2 catalytic" evidence="1">
    <location>
        <begin position="71"/>
        <end position="314"/>
    </location>
</feature>
<evidence type="ECO:0000259" key="1">
    <source>
        <dbReference type="Pfam" id="PF09159"/>
    </source>
</evidence>
<dbReference type="GO" id="GO:0000403">
    <property type="term" value="F:Y-form DNA binding"/>
    <property type="evidence" value="ECO:0007669"/>
    <property type="project" value="TreeGrafter"/>
</dbReference>
<keyword evidence="3" id="KW-1185">Reference proteome</keyword>
<evidence type="ECO:0000313" key="2">
    <source>
        <dbReference type="EMBL" id="SCU99480.1"/>
    </source>
</evidence>
<dbReference type="PANTHER" id="PTHR28072">
    <property type="entry name" value="CRUCIFORM CUTTING ENDONUCLEASE 1, MITOCHONDRIAL-RELATED"/>
    <property type="match status" value="1"/>
</dbReference>
<proteinExistence type="predicted"/>
<dbReference type="Gene3D" id="3.30.420.10">
    <property type="entry name" value="Ribonuclease H-like superfamily/Ribonuclease H"/>
    <property type="match status" value="1"/>
</dbReference>
<dbReference type="InterPro" id="IPR036397">
    <property type="entry name" value="RNaseH_sf"/>
</dbReference>
<protein>
    <submittedName>
        <fullName evidence="2">LADA_0H20032g1_1</fullName>
    </submittedName>
</protein>
<dbReference type="OrthoDB" id="5552842at2759"/>
<sequence>MALGQKVLKSALEGVDFYCRKSDTKTLKKLAFFTGSKVGTTKASLRTSITMQCALLQQLSDVRKKNGRLEVTAVDMGVENFAYSRLSWKISQPVPEIIDWNKIQLQNSTIGIVPTSVSFSPKYMARAAQTLTDILTKRPPDLFVIEKQRARTMGSANIPDSILRVNALEHVLYTSLLAKRYYKELKYLLEASDPRRMTDFWCQLIPVRRLLAATYGTDSPKLESKANSSNLSKLLKIELVKSVIFEDSAEMFTLSTDLQQRVSSYQATNTKKKLNLFNALDLGPGAGKAKEDDLADSLLHGLAWLKWLGNFEELSSIILANPTDQAGLHAFNSFVKDKGIAHEHFSQSCINKL</sequence>
<accession>A0A1G4K6M2</accession>
<dbReference type="Pfam" id="PF09159">
    <property type="entry name" value="Ydc2-catalyt"/>
    <property type="match status" value="1"/>
</dbReference>